<organism evidence="2 3">
    <name type="scientific">Planococcus faecalis</name>
    <dbReference type="NCBI Taxonomy" id="1598147"/>
    <lineage>
        <taxon>Bacteria</taxon>
        <taxon>Bacillati</taxon>
        <taxon>Bacillota</taxon>
        <taxon>Bacilli</taxon>
        <taxon>Bacillales</taxon>
        <taxon>Caryophanaceae</taxon>
        <taxon>Planococcus</taxon>
    </lineage>
</organism>
<feature type="transmembrane region" description="Helical" evidence="1">
    <location>
        <begin position="38"/>
        <end position="57"/>
    </location>
</feature>
<reference evidence="2 3" key="1">
    <citation type="submission" date="2017-01" db="EMBL/GenBank/DDBJ databases">
        <title>Planococcus faecalis genome complete sequence.</title>
        <authorList>
            <person name="Lee P.C."/>
        </authorList>
    </citation>
    <scope>NUCLEOTIDE SEQUENCE [LARGE SCALE GENOMIC DNA]</scope>
    <source>
        <strain evidence="2 3">AJ003</strain>
    </source>
</reference>
<proteinExistence type="predicted"/>
<feature type="transmembrane region" description="Helical" evidence="1">
    <location>
        <begin position="6"/>
        <end position="26"/>
    </location>
</feature>
<evidence type="ECO:0000256" key="1">
    <source>
        <dbReference type="SAM" id="Phobius"/>
    </source>
</evidence>
<keyword evidence="1" id="KW-0812">Transmembrane</keyword>
<dbReference type="EMBL" id="CP019401">
    <property type="protein sequence ID" value="AQU79566.1"/>
    <property type="molecule type" value="Genomic_DNA"/>
</dbReference>
<sequence length="207" mass="23683">MSFSELTLKLLILLIPGVIAILVIDLFTNHSKKDLKYFLLHSYLLSIIAYFIHSLFSHNSFFVNILDSRINIDLSEVIQVSIIGFLLGVVLSYLINYKILYNLAAKIKLSKKFGDGEVWESIISNNEVSWVTIRDNKSKLTYLGKILHFSDVPGKRELALTEVDVFTEDSDYLYSQQLIYFDFVVGENLVIEIGNSYNINEEVENDA</sequence>
<protein>
    <submittedName>
        <fullName evidence="2">Uncharacterized protein</fullName>
    </submittedName>
</protein>
<keyword evidence="3" id="KW-1185">Reference proteome</keyword>
<gene>
    <name evidence="2" type="ORF">AJGP001_09975</name>
</gene>
<evidence type="ECO:0000313" key="3">
    <source>
        <dbReference type="Proteomes" id="UP000189661"/>
    </source>
</evidence>
<keyword evidence="1" id="KW-1133">Transmembrane helix</keyword>
<feature type="transmembrane region" description="Helical" evidence="1">
    <location>
        <begin position="77"/>
        <end position="101"/>
    </location>
</feature>
<dbReference type="Proteomes" id="UP000189661">
    <property type="component" value="Chromosome"/>
</dbReference>
<name>A0ABM6ISI7_9BACL</name>
<accession>A0ABM6ISI7</accession>
<dbReference type="RefSeq" id="WP_078080489.1">
    <property type="nucleotide sequence ID" value="NZ_CP019401.1"/>
</dbReference>
<keyword evidence="1" id="KW-0472">Membrane</keyword>
<evidence type="ECO:0000313" key="2">
    <source>
        <dbReference type="EMBL" id="AQU79566.1"/>
    </source>
</evidence>